<proteinExistence type="predicted"/>
<organism evidence="1 2">
    <name type="scientific">Tothia fuscella</name>
    <dbReference type="NCBI Taxonomy" id="1048955"/>
    <lineage>
        <taxon>Eukaryota</taxon>
        <taxon>Fungi</taxon>
        <taxon>Dikarya</taxon>
        <taxon>Ascomycota</taxon>
        <taxon>Pezizomycotina</taxon>
        <taxon>Dothideomycetes</taxon>
        <taxon>Pleosporomycetidae</taxon>
        <taxon>Venturiales</taxon>
        <taxon>Cylindrosympodiaceae</taxon>
        <taxon>Tothia</taxon>
    </lineage>
</organism>
<evidence type="ECO:0000313" key="1">
    <source>
        <dbReference type="EMBL" id="KAF2429954.1"/>
    </source>
</evidence>
<accession>A0A9P4NQ17</accession>
<name>A0A9P4NQ17_9PEZI</name>
<dbReference type="EMBL" id="MU007042">
    <property type="protein sequence ID" value="KAF2429954.1"/>
    <property type="molecule type" value="Genomic_DNA"/>
</dbReference>
<dbReference type="Proteomes" id="UP000800235">
    <property type="component" value="Unassembled WGS sequence"/>
</dbReference>
<keyword evidence="2" id="KW-1185">Reference proteome</keyword>
<protein>
    <submittedName>
        <fullName evidence="1">Uncharacterized protein</fullName>
    </submittedName>
</protein>
<sequence>MTSLCLAEAAEKRRLDVISEDEYLQVFVDHCAGVRHGKNRLCNGDAVIDDHYHYTFGADIKDDDFASEMAYWIIHDFHDRQLINKRVVHKTLKAYRADDIETFEAALKEVYEDFRPGLCSSLACLAILVPKPKILEVILKVHGDKRIRFNFHAAFDELKHEGPTASEDVRETVCVVEKSKFKSMVPLGKRFMDIHPLDFMA</sequence>
<dbReference type="AlphaFoldDB" id="A0A9P4NQ17"/>
<comment type="caution">
    <text evidence="1">The sequence shown here is derived from an EMBL/GenBank/DDBJ whole genome shotgun (WGS) entry which is preliminary data.</text>
</comment>
<reference evidence="1" key="1">
    <citation type="journal article" date="2020" name="Stud. Mycol.">
        <title>101 Dothideomycetes genomes: a test case for predicting lifestyles and emergence of pathogens.</title>
        <authorList>
            <person name="Haridas S."/>
            <person name="Albert R."/>
            <person name="Binder M."/>
            <person name="Bloem J."/>
            <person name="Labutti K."/>
            <person name="Salamov A."/>
            <person name="Andreopoulos B."/>
            <person name="Baker S."/>
            <person name="Barry K."/>
            <person name="Bills G."/>
            <person name="Bluhm B."/>
            <person name="Cannon C."/>
            <person name="Castanera R."/>
            <person name="Culley D."/>
            <person name="Daum C."/>
            <person name="Ezra D."/>
            <person name="Gonzalez J."/>
            <person name="Henrissat B."/>
            <person name="Kuo A."/>
            <person name="Liang C."/>
            <person name="Lipzen A."/>
            <person name="Lutzoni F."/>
            <person name="Magnuson J."/>
            <person name="Mondo S."/>
            <person name="Nolan M."/>
            <person name="Ohm R."/>
            <person name="Pangilinan J."/>
            <person name="Park H.-J."/>
            <person name="Ramirez L."/>
            <person name="Alfaro M."/>
            <person name="Sun H."/>
            <person name="Tritt A."/>
            <person name="Yoshinaga Y."/>
            <person name="Zwiers L.-H."/>
            <person name="Turgeon B."/>
            <person name="Goodwin S."/>
            <person name="Spatafora J."/>
            <person name="Crous P."/>
            <person name="Grigoriev I."/>
        </authorList>
    </citation>
    <scope>NUCLEOTIDE SEQUENCE</scope>
    <source>
        <strain evidence="1">CBS 130266</strain>
    </source>
</reference>
<gene>
    <name evidence="1" type="ORF">EJ08DRAFT_679477</name>
</gene>
<evidence type="ECO:0000313" key="2">
    <source>
        <dbReference type="Proteomes" id="UP000800235"/>
    </source>
</evidence>